<evidence type="ECO:0000313" key="10">
    <source>
        <dbReference type="Proteomes" id="UP001183607"/>
    </source>
</evidence>
<sequence>MPAPREPLALVPRPLKLARRFGSFALGPGTAVRIAPGAEGAASLLRELLTPATGFPLPAAPDGEIILALDPALGGTGEEGYGLTVAPDAVLLRAARPAGLLHGVQTLRQLLPAEALLPGAVRAERWELPCVEITDRPLLPRRGFMIDVARHFQPVSWLRRLVDLLALHKLNVLQLHLTDDQGWRMPVPALPRLTEIGGVRAETLGDGVPHGGAYSTAELRGLVTYAEARGVEIVPEIEVPGHTRAAIAAYPHLGNDPARTLPVWTRWGVCDTVLGMGEESLDFVRTVLDEVMDVFPSLHVHVGGDECPSTEWHHSPSALDRVRTERLPGPDALRGWFLGQVGRHLAAHGRVPFGWSENGTDLPPGFTVLPWRDTDHGLAAARRGHRVITSAYRTSYLDYPQHPGPGEPPGQPGLLTLRQVYEADPVPPGWEPEAARQVVGRQAALWSEYAPTPAHLEYLAFPRLTALAERAWSPRRDWDDFGARLTRHRLRLDALGVRGADRFSDTPPTGEETG</sequence>
<evidence type="ECO:0000256" key="4">
    <source>
        <dbReference type="ARBA" id="ARBA00022801"/>
    </source>
</evidence>
<dbReference type="Gene3D" id="3.20.20.80">
    <property type="entry name" value="Glycosidases"/>
    <property type="match status" value="1"/>
</dbReference>
<proteinExistence type="inferred from homology"/>
<dbReference type="SUPFAM" id="SSF51445">
    <property type="entry name" value="(Trans)glycosidases"/>
    <property type="match status" value="1"/>
</dbReference>
<dbReference type="Gene3D" id="3.30.379.10">
    <property type="entry name" value="Chitobiase/beta-hexosaminidase domain 2-like"/>
    <property type="match status" value="1"/>
</dbReference>
<dbReference type="Pfam" id="PF02838">
    <property type="entry name" value="Glyco_hydro_20b"/>
    <property type="match status" value="1"/>
</dbReference>
<comment type="caution">
    <text evidence="9">The sequence shown here is derived from an EMBL/GenBank/DDBJ whole genome shotgun (WGS) entry which is preliminary data.</text>
</comment>
<dbReference type="PANTHER" id="PTHR22600:SF57">
    <property type="entry name" value="BETA-N-ACETYLHEXOSAMINIDASE"/>
    <property type="match status" value="1"/>
</dbReference>
<evidence type="ECO:0000256" key="3">
    <source>
        <dbReference type="ARBA" id="ARBA00012663"/>
    </source>
</evidence>
<dbReference type="Pfam" id="PF00728">
    <property type="entry name" value="Glyco_hydro_20"/>
    <property type="match status" value="1"/>
</dbReference>
<accession>A0ABD5EBR5</accession>
<dbReference type="InterPro" id="IPR017853">
    <property type="entry name" value="GH"/>
</dbReference>
<dbReference type="InterPro" id="IPR029018">
    <property type="entry name" value="Hex-like_dom2"/>
</dbReference>
<dbReference type="PANTHER" id="PTHR22600">
    <property type="entry name" value="BETA-HEXOSAMINIDASE"/>
    <property type="match status" value="1"/>
</dbReference>
<evidence type="ECO:0000256" key="1">
    <source>
        <dbReference type="ARBA" id="ARBA00001231"/>
    </source>
</evidence>
<evidence type="ECO:0000256" key="2">
    <source>
        <dbReference type="ARBA" id="ARBA00006285"/>
    </source>
</evidence>
<keyword evidence="5" id="KW-0326">Glycosidase</keyword>
<reference evidence="10" key="1">
    <citation type="submission" date="2023-07" db="EMBL/GenBank/DDBJ databases">
        <title>30 novel species of actinomycetes from the DSMZ collection.</title>
        <authorList>
            <person name="Nouioui I."/>
        </authorList>
    </citation>
    <scope>NUCLEOTIDE SEQUENCE [LARGE SCALE GENOMIC DNA]</scope>
    <source>
        <strain evidence="10">DSM 41982</strain>
    </source>
</reference>
<evidence type="ECO:0000259" key="8">
    <source>
        <dbReference type="Pfam" id="PF02838"/>
    </source>
</evidence>
<dbReference type="PRINTS" id="PR00738">
    <property type="entry name" value="GLHYDRLASE20"/>
</dbReference>
<evidence type="ECO:0000313" key="9">
    <source>
        <dbReference type="EMBL" id="MDT0418818.1"/>
    </source>
</evidence>
<comment type="similarity">
    <text evidence="2">Belongs to the glycosyl hydrolase 20 family.</text>
</comment>
<name>A0ABD5EBR5_9ACTN</name>
<evidence type="ECO:0000256" key="5">
    <source>
        <dbReference type="ARBA" id="ARBA00023295"/>
    </source>
</evidence>
<keyword evidence="4" id="KW-0378">Hydrolase</keyword>
<evidence type="ECO:0000256" key="6">
    <source>
        <dbReference type="PIRSR" id="PIRSR625705-1"/>
    </source>
</evidence>
<dbReference type="CDD" id="cd06563">
    <property type="entry name" value="GH20_chitobiase-like"/>
    <property type="match status" value="1"/>
</dbReference>
<dbReference type="GO" id="GO:0004563">
    <property type="term" value="F:beta-N-acetylhexosaminidase activity"/>
    <property type="evidence" value="ECO:0007669"/>
    <property type="project" value="UniProtKB-EC"/>
</dbReference>
<gene>
    <name evidence="9" type="ORF">RM574_25385</name>
</gene>
<dbReference type="EMBL" id="JAVRER010000055">
    <property type="protein sequence ID" value="MDT0418818.1"/>
    <property type="molecule type" value="Genomic_DNA"/>
</dbReference>
<evidence type="ECO:0000259" key="7">
    <source>
        <dbReference type="Pfam" id="PF00728"/>
    </source>
</evidence>
<feature type="active site" description="Proton donor" evidence="6">
    <location>
        <position position="306"/>
    </location>
</feature>
<organism evidence="9 10">
    <name type="scientific">Streptomyces evansiae</name>
    <dbReference type="NCBI Taxonomy" id="3075535"/>
    <lineage>
        <taxon>Bacteria</taxon>
        <taxon>Bacillati</taxon>
        <taxon>Actinomycetota</taxon>
        <taxon>Actinomycetes</taxon>
        <taxon>Kitasatosporales</taxon>
        <taxon>Streptomycetaceae</taxon>
        <taxon>Streptomyces</taxon>
    </lineage>
</organism>
<feature type="domain" description="Beta-hexosaminidase bacterial type N-terminal" evidence="8">
    <location>
        <begin position="9"/>
        <end position="135"/>
    </location>
</feature>
<comment type="catalytic activity">
    <reaction evidence="1">
        <text>Hydrolysis of terminal non-reducing N-acetyl-D-hexosamine residues in N-acetyl-beta-D-hexosaminides.</text>
        <dbReference type="EC" id="3.2.1.52"/>
    </reaction>
</comment>
<dbReference type="GO" id="GO:0005975">
    <property type="term" value="P:carbohydrate metabolic process"/>
    <property type="evidence" value="ECO:0007669"/>
    <property type="project" value="UniProtKB-ARBA"/>
</dbReference>
<dbReference type="Proteomes" id="UP001183607">
    <property type="component" value="Unassembled WGS sequence"/>
</dbReference>
<dbReference type="InterPro" id="IPR015882">
    <property type="entry name" value="HEX_bac_N"/>
</dbReference>
<dbReference type="RefSeq" id="WP_093852800.1">
    <property type="nucleotide sequence ID" value="NZ_JAVRER010000055.1"/>
</dbReference>
<dbReference type="InterPro" id="IPR025705">
    <property type="entry name" value="Beta_hexosaminidase_sua/sub"/>
</dbReference>
<dbReference type="InterPro" id="IPR015883">
    <property type="entry name" value="Glyco_hydro_20_cat"/>
</dbReference>
<dbReference type="SUPFAM" id="SSF55545">
    <property type="entry name" value="beta-N-acetylhexosaminidase-like domain"/>
    <property type="match status" value="1"/>
</dbReference>
<dbReference type="AlphaFoldDB" id="A0ABD5EBR5"/>
<feature type="domain" description="Glycoside hydrolase family 20 catalytic" evidence="7">
    <location>
        <begin position="142"/>
        <end position="474"/>
    </location>
</feature>
<dbReference type="EC" id="3.2.1.52" evidence="3"/>
<protein>
    <recommendedName>
        <fullName evidence="3">beta-N-acetylhexosaminidase</fullName>
        <ecNumber evidence="3">3.2.1.52</ecNumber>
    </recommendedName>
</protein>